<sequence length="89" mass="10420">MNVRITRHAIKRYKERIEKCSDDEAANSILKIVFLGNVVSQRKKGAYIEKLIRKNDAVIVAYEYECSNVIVVSVLRAEYERWWKKQASS</sequence>
<dbReference type="KEGG" id="csc:Csac_1380"/>
<evidence type="ECO:0000313" key="1">
    <source>
        <dbReference type="EMBL" id="ABP66982.2"/>
    </source>
</evidence>
<proteinExistence type="predicted"/>
<name>A4XJ97_CALS8</name>
<dbReference type="EMBL" id="CP000679">
    <property type="protein sequence ID" value="ABP66982.2"/>
    <property type="molecule type" value="Genomic_DNA"/>
</dbReference>
<protein>
    <recommendedName>
        <fullName evidence="3">DUF4258 domain-containing protein</fullName>
    </recommendedName>
</protein>
<dbReference type="STRING" id="351627.Csac_1380"/>
<accession>A4XJ97</accession>
<gene>
    <name evidence="1" type="ordered locus">Csac_1380</name>
</gene>
<evidence type="ECO:0008006" key="3">
    <source>
        <dbReference type="Google" id="ProtNLM"/>
    </source>
</evidence>
<keyword evidence="2" id="KW-1185">Reference proteome</keyword>
<evidence type="ECO:0000313" key="2">
    <source>
        <dbReference type="Proteomes" id="UP000000256"/>
    </source>
</evidence>
<dbReference type="AlphaFoldDB" id="A4XJ97"/>
<dbReference type="OrthoDB" id="1716879at2"/>
<organism evidence="1 2">
    <name type="scientific">Caldicellulosiruptor saccharolyticus (strain ATCC 43494 / DSM 8903 / Tp8T 6331)</name>
    <dbReference type="NCBI Taxonomy" id="351627"/>
    <lineage>
        <taxon>Bacteria</taxon>
        <taxon>Bacillati</taxon>
        <taxon>Bacillota</taxon>
        <taxon>Bacillota incertae sedis</taxon>
        <taxon>Caldicellulosiruptorales</taxon>
        <taxon>Caldicellulosiruptoraceae</taxon>
        <taxon>Caldicellulosiruptor</taxon>
    </lineage>
</organism>
<dbReference type="RefSeq" id="WP_011916918.1">
    <property type="nucleotide sequence ID" value="NC_009437.1"/>
</dbReference>
<reference evidence="1 2" key="1">
    <citation type="journal article" date="2008" name="Appl. Environ. Microbiol.">
        <title>Hydrogenomics of the extremely thermophilic bacterium Caldicellulosiruptor saccharolyticus.</title>
        <authorList>
            <person name="van de Werken H.J."/>
            <person name="Verhaart M.R."/>
            <person name="VanFossen A.L."/>
            <person name="Willquist K."/>
            <person name="Lewis D.L."/>
            <person name="Nichols J.D."/>
            <person name="Goorissen H.P."/>
            <person name="Mongodin E.F."/>
            <person name="Nelson K.E."/>
            <person name="van Niel E.W."/>
            <person name="Stams A.J."/>
            <person name="Ward D.E."/>
            <person name="de Vos W.M."/>
            <person name="van der Oost J."/>
            <person name="Kelly R.M."/>
            <person name="Kengen S.W."/>
        </authorList>
    </citation>
    <scope>NUCLEOTIDE SEQUENCE [LARGE SCALE GENOMIC DNA]</scope>
    <source>
        <strain evidence="2">ATCC 43494 / DSM 8903 / Tp8T 6331</strain>
    </source>
</reference>
<dbReference type="Proteomes" id="UP000000256">
    <property type="component" value="Chromosome"/>
</dbReference>
<dbReference type="HOGENOM" id="CLU_2536247_0_0_9"/>